<protein>
    <submittedName>
        <fullName evidence="2">Uncharacterized protein</fullName>
    </submittedName>
</protein>
<evidence type="ECO:0000313" key="3">
    <source>
        <dbReference type="Proteomes" id="UP000245629"/>
    </source>
</evidence>
<feature type="region of interest" description="Disordered" evidence="1">
    <location>
        <begin position="34"/>
        <end position="77"/>
    </location>
</feature>
<proteinExistence type="predicted"/>
<dbReference type="AlphaFoldDB" id="A0A2S2CUC1"/>
<reference evidence="3" key="1">
    <citation type="submission" date="2018-05" db="EMBL/GenBank/DDBJ databases">
        <title>Azospirillum thermophila sp. nov., a novel isolated from hot spring.</title>
        <authorList>
            <person name="Zhao Z."/>
        </authorList>
    </citation>
    <scope>NUCLEOTIDE SEQUENCE [LARGE SCALE GENOMIC DNA]</scope>
    <source>
        <strain evidence="3">CFH 70021</strain>
    </source>
</reference>
<evidence type="ECO:0000313" key="2">
    <source>
        <dbReference type="EMBL" id="AWK88088.1"/>
    </source>
</evidence>
<organism evidence="2 3">
    <name type="scientific">Azospirillum thermophilum</name>
    <dbReference type="NCBI Taxonomy" id="2202148"/>
    <lineage>
        <taxon>Bacteria</taxon>
        <taxon>Pseudomonadati</taxon>
        <taxon>Pseudomonadota</taxon>
        <taxon>Alphaproteobacteria</taxon>
        <taxon>Rhodospirillales</taxon>
        <taxon>Azospirillaceae</taxon>
        <taxon>Azospirillum</taxon>
    </lineage>
</organism>
<gene>
    <name evidence="2" type="ORF">DEW08_18335</name>
</gene>
<name>A0A2S2CUC1_9PROT</name>
<keyword evidence="3" id="KW-1185">Reference proteome</keyword>
<sequence length="77" mass="8119">MDEDAAPVEDAQNIERAALPAGQAVARLLQQAVEARDARSAASGMPRPPASPRSDATAKASWPPRPSPSADRVSKDW</sequence>
<dbReference type="RefSeq" id="WP_109329991.1">
    <property type="nucleotide sequence ID" value="NZ_CP029354.1"/>
</dbReference>
<dbReference type="KEGG" id="azz:DEW08_18335"/>
<dbReference type="Proteomes" id="UP000245629">
    <property type="component" value="Chromosome 3"/>
</dbReference>
<accession>A0A2S2CUC1</accession>
<dbReference type="EMBL" id="CP029354">
    <property type="protein sequence ID" value="AWK88088.1"/>
    <property type="molecule type" value="Genomic_DNA"/>
</dbReference>
<evidence type="ECO:0000256" key="1">
    <source>
        <dbReference type="SAM" id="MobiDB-lite"/>
    </source>
</evidence>